<keyword evidence="2" id="KW-0812">Transmembrane</keyword>
<protein>
    <submittedName>
        <fullName evidence="3">Uncharacterized protein</fullName>
    </submittedName>
</protein>
<dbReference type="AlphaFoldDB" id="S1N4Y6"/>
<keyword evidence="2" id="KW-0472">Membrane</keyword>
<proteinExistence type="predicted"/>
<sequence length="299" mass="31795">MSTNKKMLGKESNKKNAHRRYSLLLLALLFIGFATYGTYAYFTSSTSTTKGHLTLNGAKQYTLGTDSGSASNQNGIADSTSDTVVNPASTDSSGNSNGDGSTSTVGENGANNFKSFHEFDWIYVGNKEGQSDLSNLLVASDKLTQFNKYVTETADGTVGKIFSNVTGGDIFRKTVRLKVNGDSTIPATAKIEWKGTDTTLNNVTGALYYRKAAQTTLNSETTFNVAAFAEGFDFTATSQSVTLSDKVKAGDYIDVELVVMVKDDATATNLLLAKIARQVTITLAQDTMLSGASSAAQSN</sequence>
<keyword evidence="4" id="KW-1185">Reference proteome</keyword>
<gene>
    <name evidence="3" type="ORF">I568_01234</name>
</gene>
<feature type="compositionally biased region" description="Polar residues" evidence="1">
    <location>
        <begin position="66"/>
        <end position="88"/>
    </location>
</feature>
<keyword evidence="2" id="KW-1133">Transmembrane helix</keyword>
<dbReference type="RefSeq" id="WP_016183704.1">
    <property type="nucleotide sequence ID" value="NZ_JXKI01000005.1"/>
</dbReference>
<dbReference type="EMBL" id="ASWJ01000005">
    <property type="protein sequence ID" value="EOW84075.1"/>
    <property type="molecule type" value="Genomic_DNA"/>
</dbReference>
<reference evidence="3 4" key="1">
    <citation type="submission" date="2013-03" db="EMBL/GenBank/DDBJ databases">
        <title>The Genome Sequence of Enterococcus columbae ATCC_51263 (PacBio/Illumina hybrid assembly).</title>
        <authorList>
            <consortium name="The Broad Institute Genomics Platform"/>
            <consortium name="The Broad Institute Genome Sequencing Center for Infectious Disease"/>
            <person name="Earl A."/>
            <person name="Russ C."/>
            <person name="Gilmore M."/>
            <person name="Surin D."/>
            <person name="Walker B."/>
            <person name="Young S."/>
            <person name="Zeng Q."/>
            <person name="Gargeya S."/>
            <person name="Fitzgerald M."/>
            <person name="Haas B."/>
            <person name="Abouelleil A."/>
            <person name="Allen A.W."/>
            <person name="Alvarado L."/>
            <person name="Arachchi H.M."/>
            <person name="Berlin A.M."/>
            <person name="Chapman S.B."/>
            <person name="Gainer-Dewar J."/>
            <person name="Goldberg J."/>
            <person name="Griggs A."/>
            <person name="Gujja S."/>
            <person name="Hansen M."/>
            <person name="Howarth C."/>
            <person name="Imamovic A."/>
            <person name="Ireland A."/>
            <person name="Larimer J."/>
            <person name="McCowan C."/>
            <person name="Murphy C."/>
            <person name="Pearson M."/>
            <person name="Poon T.W."/>
            <person name="Priest M."/>
            <person name="Roberts A."/>
            <person name="Saif S."/>
            <person name="Shea T."/>
            <person name="Sisk P."/>
            <person name="Sykes S."/>
            <person name="Wortman J."/>
            <person name="Nusbaum C."/>
            <person name="Birren B."/>
        </authorList>
    </citation>
    <scope>NUCLEOTIDE SEQUENCE [LARGE SCALE GENOMIC DNA]</scope>
    <source>
        <strain evidence="3 4">ATCC 51263</strain>
    </source>
</reference>
<feature type="compositionally biased region" description="Low complexity" evidence="1">
    <location>
        <begin position="89"/>
        <end position="104"/>
    </location>
</feature>
<accession>S1N4Y6</accession>
<organism evidence="3 4">
    <name type="scientific">Enterococcus columbae DSM 7374 = ATCC 51263</name>
    <dbReference type="NCBI Taxonomy" id="1121865"/>
    <lineage>
        <taxon>Bacteria</taxon>
        <taxon>Bacillati</taxon>
        <taxon>Bacillota</taxon>
        <taxon>Bacilli</taxon>
        <taxon>Lactobacillales</taxon>
        <taxon>Enterococcaceae</taxon>
        <taxon>Enterococcus</taxon>
    </lineage>
</organism>
<dbReference type="Proteomes" id="UP000014113">
    <property type="component" value="Unassembled WGS sequence"/>
</dbReference>
<name>S1N4Y6_9ENTE</name>
<dbReference type="PATRIC" id="fig|1121865.3.peg.1532"/>
<comment type="caution">
    <text evidence="3">The sequence shown here is derived from an EMBL/GenBank/DDBJ whole genome shotgun (WGS) entry which is preliminary data.</text>
</comment>
<evidence type="ECO:0000313" key="3">
    <source>
        <dbReference type="EMBL" id="EOW84075.1"/>
    </source>
</evidence>
<feature type="region of interest" description="Disordered" evidence="1">
    <location>
        <begin position="66"/>
        <end position="109"/>
    </location>
</feature>
<dbReference type="STRING" id="1121865.OMW_01591"/>
<evidence type="ECO:0000256" key="2">
    <source>
        <dbReference type="SAM" id="Phobius"/>
    </source>
</evidence>
<feature type="transmembrane region" description="Helical" evidence="2">
    <location>
        <begin position="21"/>
        <end position="42"/>
    </location>
</feature>
<evidence type="ECO:0000313" key="4">
    <source>
        <dbReference type="Proteomes" id="UP000014113"/>
    </source>
</evidence>
<evidence type="ECO:0000256" key="1">
    <source>
        <dbReference type="SAM" id="MobiDB-lite"/>
    </source>
</evidence>